<dbReference type="RefSeq" id="WP_043010812.1">
    <property type="nucleotide sequence ID" value="NZ_CP009618.1"/>
</dbReference>
<dbReference type="InterPro" id="IPR019546">
    <property type="entry name" value="TAT_signal_bac_arc"/>
</dbReference>
<dbReference type="PANTHER" id="PTHR43737">
    <property type="entry name" value="BLL7424 PROTEIN"/>
    <property type="match status" value="1"/>
</dbReference>
<name>A0AAN0W0C9_9VIBR</name>
<dbReference type="Proteomes" id="UP000030081">
    <property type="component" value="Chromosome 2"/>
</dbReference>
<evidence type="ECO:0000313" key="4">
    <source>
        <dbReference type="Proteomes" id="UP000030081"/>
    </source>
</evidence>
<dbReference type="PANTHER" id="PTHR43737:SF1">
    <property type="entry name" value="DUF1501 DOMAIN-CONTAINING PROTEIN"/>
    <property type="match status" value="1"/>
</dbReference>
<protein>
    <recommendedName>
        <fullName evidence="5">DUF1501 domain-containing protein</fullName>
    </recommendedName>
</protein>
<dbReference type="Pfam" id="PF07394">
    <property type="entry name" value="DUF1501"/>
    <property type="match status" value="1"/>
</dbReference>
<proteinExistence type="predicted"/>
<evidence type="ECO:0000256" key="1">
    <source>
        <dbReference type="ARBA" id="ARBA00022729"/>
    </source>
</evidence>
<dbReference type="EMBL" id="CP009618">
    <property type="protein sequence ID" value="AIW21938.1"/>
    <property type="molecule type" value="Genomic_DNA"/>
</dbReference>
<dbReference type="KEGG" id="vcy:IX92_23485"/>
<dbReference type="PROSITE" id="PS51318">
    <property type="entry name" value="TAT"/>
    <property type="match status" value="1"/>
</dbReference>
<evidence type="ECO:0000313" key="3">
    <source>
        <dbReference type="EMBL" id="AIW21938.1"/>
    </source>
</evidence>
<feature type="chain" id="PRO_5042960183" description="DUF1501 domain-containing protein" evidence="2">
    <location>
        <begin position="32"/>
        <end position="465"/>
    </location>
</feature>
<evidence type="ECO:0008006" key="5">
    <source>
        <dbReference type="Google" id="ProtNLM"/>
    </source>
</evidence>
<keyword evidence="4" id="KW-1185">Reference proteome</keyword>
<reference evidence="3 4" key="1">
    <citation type="submission" date="2014-10" db="EMBL/GenBank/DDBJ databases">
        <title>The Complete Genome Sequence for the Shellfish Pathogen Vibrio coralliilyticus RE98 Isolated from a Shellfish Hatchery.</title>
        <authorList>
            <person name="Richards G.P."/>
            <person name="Bono J.L."/>
            <person name="Watson M.A."/>
            <person name="Needleman D.S."/>
        </authorList>
    </citation>
    <scope>NUCLEOTIDE SEQUENCE [LARGE SCALE GENOMIC DNA]</scope>
    <source>
        <strain evidence="3 4">RE98</strain>
    </source>
</reference>
<gene>
    <name evidence="3" type="ORF">IX92_23485</name>
</gene>
<evidence type="ECO:0000256" key="2">
    <source>
        <dbReference type="SAM" id="SignalP"/>
    </source>
</evidence>
<dbReference type="NCBIfam" id="TIGR01409">
    <property type="entry name" value="TAT_signal_seq"/>
    <property type="match status" value="1"/>
</dbReference>
<keyword evidence="1 2" id="KW-0732">Signal</keyword>
<dbReference type="AlphaFoldDB" id="A0AAN0W0C9"/>
<dbReference type="InterPro" id="IPR017850">
    <property type="entry name" value="Alkaline_phosphatase_core_sf"/>
</dbReference>
<organism evidence="3 4">
    <name type="scientific">Vibrio coralliilyticus</name>
    <dbReference type="NCBI Taxonomy" id="190893"/>
    <lineage>
        <taxon>Bacteria</taxon>
        <taxon>Pseudomonadati</taxon>
        <taxon>Pseudomonadota</taxon>
        <taxon>Gammaproteobacteria</taxon>
        <taxon>Vibrionales</taxon>
        <taxon>Vibrionaceae</taxon>
        <taxon>Vibrio</taxon>
    </lineage>
</organism>
<sequence>MGISRRQFIKSSTAASACAGLMLAGTAPVYAAPKPVKNTLGNIKPAKKALVFIMLDGGNDSYNMLVPTSERHYRDYQTSRSNLALNKNELLALSGYKDAQGRRFGLHPSMPEVQRLFDTNRLAFVANTGPMIKPTEKSQFYSGTVPLPLGLMSHSDQFKHWQTARPGERINRGWFGYFADALQSNKPIEAIPMNISLAGSNIMQNGLQSTPYSITESGSVGLIINESPTELNKLLLDNFESSLNQSYLNDPFKQSYLAITRESQAQHEIYRKAVEGIRVKTTFSDSPLSKELRKVAQSIKAADNLGHQQQTFFLRYIGWDHHDELLNNHASMLAILSKALGEFQRSLDELGIAEQVVTFTGSDFGRTLTSNGNGTDHGWGGNTIVMGDAVNGGKVYGDYPSLTLGDKNPLDVGDGVLIPTTAIDELYAELARWFGASEEQLHRLLPNLKNFRIKGEKDKLSGLLK</sequence>
<accession>A0AAN0W0C9</accession>
<dbReference type="InterPro" id="IPR006311">
    <property type="entry name" value="TAT_signal"/>
</dbReference>
<dbReference type="InterPro" id="IPR010869">
    <property type="entry name" value="DUF1501"/>
</dbReference>
<feature type="signal peptide" evidence="2">
    <location>
        <begin position="1"/>
        <end position="31"/>
    </location>
</feature>
<dbReference type="SUPFAM" id="SSF53649">
    <property type="entry name" value="Alkaline phosphatase-like"/>
    <property type="match status" value="1"/>
</dbReference>